<evidence type="ECO:0000313" key="3">
    <source>
        <dbReference type="Proteomes" id="UP000799444"/>
    </source>
</evidence>
<protein>
    <submittedName>
        <fullName evidence="2">Uncharacterized protein</fullName>
    </submittedName>
</protein>
<proteinExistence type="predicted"/>
<keyword evidence="3" id="KW-1185">Reference proteome</keyword>
<dbReference type="AlphaFoldDB" id="A0A9P4RAZ3"/>
<organism evidence="2 3">
    <name type="scientific">Polyplosphaeria fusca</name>
    <dbReference type="NCBI Taxonomy" id="682080"/>
    <lineage>
        <taxon>Eukaryota</taxon>
        <taxon>Fungi</taxon>
        <taxon>Dikarya</taxon>
        <taxon>Ascomycota</taxon>
        <taxon>Pezizomycotina</taxon>
        <taxon>Dothideomycetes</taxon>
        <taxon>Pleosporomycetidae</taxon>
        <taxon>Pleosporales</taxon>
        <taxon>Tetraplosphaeriaceae</taxon>
        <taxon>Polyplosphaeria</taxon>
    </lineage>
</organism>
<feature type="region of interest" description="Disordered" evidence="1">
    <location>
        <begin position="515"/>
        <end position="534"/>
    </location>
</feature>
<feature type="region of interest" description="Disordered" evidence="1">
    <location>
        <begin position="178"/>
        <end position="197"/>
    </location>
</feature>
<dbReference type="EMBL" id="ML996101">
    <property type="protein sequence ID" value="KAF2740153.1"/>
    <property type="molecule type" value="Genomic_DNA"/>
</dbReference>
<reference evidence="2" key="1">
    <citation type="journal article" date="2020" name="Stud. Mycol.">
        <title>101 Dothideomycetes genomes: a test case for predicting lifestyles and emergence of pathogens.</title>
        <authorList>
            <person name="Haridas S."/>
            <person name="Albert R."/>
            <person name="Binder M."/>
            <person name="Bloem J."/>
            <person name="Labutti K."/>
            <person name="Salamov A."/>
            <person name="Andreopoulos B."/>
            <person name="Baker S."/>
            <person name="Barry K."/>
            <person name="Bills G."/>
            <person name="Bluhm B."/>
            <person name="Cannon C."/>
            <person name="Castanera R."/>
            <person name="Culley D."/>
            <person name="Daum C."/>
            <person name="Ezra D."/>
            <person name="Gonzalez J."/>
            <person name="Henrissat B."/>
            <person name="Kuo A."/>
            <person name="Liang C."/>
            <person name="Lipzen A."/>
            <person name="Lutzoni F."/>
            <person name="Magnuson J."/>
            <person name="Mondo S."/>
            <person name="Nolan M."/>
            <person name="Ohm R."/>
            <person name="Pangilinan J."/>
            <person name="Park H.-J."/>
            <person name="Ramirez L."/>
            <person name="Alfaro M."/>
            <person name="Sun H."/>
            <person name="Tritt A."/>
            <person name="Yoshinaga Y."/>
            <person name="Zwiers L.-H."/>
            <person name="Turgeon B."/>
            <person name="Goodwin S."/>
            <person name="Spatafora J."/>
            <person name="Crous P."/>
            <person name="Grigoriev I."/>
        </authorList>
    </citation>
    <scope>NUCLEOTIDE SEQUENCE</scope>
    <source>
        <strain evidence="2">CBS 125425</strain>
    </source>
</reference>
<evidence type="ECO:0000256" key="1">
    <source>
        <dbReference type="SAM" id="MobiDB-lite"/>
    </source>
</evidence>
<name>A0A9P4RAZ3_9PLEO</name>
<comment type="caution">
    <text evidence="2">The sequence shown here is derived from an EMBL/GenBank/DDBJ whole genome shotgun (WGS) entry which is preliminary data.</text>
</comment>
<gene>
    <name evidence="2" type="ORF">EJ04DRAFT_559175</name>
</gene>
<evidence type="ECO:0000313" key="2">
    <source>
        <dbReference type="EMBL" id="KAF2740153.1"/>
    </source>
</evidence>
<feature type="compositionally biased region" description="Basic and acidic residues" evidence="1">
    <location>
        <begin position="139"/>
        <end position="148"/>
    </location>
</feature>
<accession>A0A9P4RAZ3</accession>
<feature type="region of interest" description="Disordered" evidence="1">
    <location>
        <begin position="127"/>
        <end position="152"/>
    </location>
</feature>
<sequence length="534" mass="59968">MLFLGEVSDILEPRTPVHIKTLISQMLDDEDTNYTPLTATSFVEHTPGAPELDTPCPKGSALKITNRDPEVWKDLEDGEKLSSSKSSENGNVEIVTKIAETLANPDGELVIGVSEIMDGDSIEVQERVESPSRFHARSKSVDPKERAARSSKRINNSILADVEKTLIEKIGGSSSLRKQLDPVTKRRSTGDATAPLKDSGLARLATEDEQMEPFEQQAKHLQSKEDVVSDEVARPEKKFRALLNSAPTVKRRSRAATLNVSRRSETRLVTNTEVILSSRGLNFSLPHKILECIIRNAIKGDLESYRLMKYIHATYLDGVKNADDLMNSLWTIRERTLLRKGFLVKNFKLAVQHDLVSEEVRQRVRMQFFPDVGDTRMDSRTFNTYIHEAVKFDCLNKLAAVQCLLLDTADGEGESDQMREIFDDLAGAASTPDELIVLLENYAMDNLTYQIGDQRYGALDDYQRRRPKKCLYNFLINGRISNDSSLDDLIDLTRHLEEQHRRYLRLASSKLADSTKCAENAPSPAPAALKASFE</sequence>
<dbReference type="Proteomes" id="UP000799444">
    <property type="component" value="Unassembled WGS sequence"/>
</dbReference>